<dbReference type="RefSeq" id="WP_202102395.1">
    <property type="nucleotide sequence ID" value="NZ_JAERTY010000003.1"/>
</dbReference>
<dbReference type="Gene3D" id="2.40.160.20">
    <property type="match status" value="1"/>
</dbReference>
<gene>
    <name evidence="2" type="ORF">JKG61_07785</name>
</gene>
<evidence type="ECO:0000313" key="2">
    <source>
        <dbReference type="EMBL" id="MBL1408645.1"/>
    </source>
</evidence>
<evidence type="ECO:0000259" key="1">
    <source>
        <dbReference type="Pfam" id="PF19573"/>
    </source>
</evidence>
<evidence type="ECO:0000313" key="3">
    <source>
        <dbReference type="Proteomes" id="UP000625283"/>
    </source>
</evidence>
<proteinExistence type="predicted"/>
<dbReference type="InterPro" id="IPR045743">
    <property type="entry name" value="DUF6089"/>
</dbReference>
<keyword evidence="3" id="KW-1185">Reference proteome</keyword>
<feature type="domain" description="DUF6089" evidence="1">
    <location>
        <begin position="10"/>
        <end position="204"/>
    </location>
</feature>
<dbReference type="EMBL" id="JAERTY010000003">
    <property type="protein sequence ID" value="MBL1408645.1"/>
    <property type="molecule type" value="Genomic_DNA"/>
</dbReference>
<accession>A0ABS1R2H7</accession>
<dbReference type="Pfam" id="PF19573">
    <property type="entry name" value="DUF6089"/>
    <property type="match status" value="1"/>
</dbReference>
<name>A0ABS1R2H7_9SPHI</name>
<organism evidence="2 3">
    <name type="scientific">Sphingobacterium faecale</name>
    <dbReference type="NCBI Taxonomy" id="2803775"/>
    <lineage>
        <taxon>Bacteria</taxon>
        <taxon>Pseudomonadati</taxon>
        <taxon>Bacteroidota</taxon>
        <taxon>Sphingobacteriia</taxon>
        <taxon>Sphingobacteriales</taxon>
        <taxon>Sphingobacteriaceae</taxon>
        <taxon>Sphingobacterium</taxon>
    </lineage>
</organism>
<dbReference type="Proteomes" id="UP000625283">
    <property type="component" value="Unassembled WGS sequence"/>
</dbReference>
<sequence length="275" mass="31132">MIKIRIAILTILSFILSDIQAQQYEFGISGVATGYMGDINTADPFYYRNLGGGVFAKYNLNPTWGIKLGYNHLYVSASDQDFKNQKQRSFHFHNQVSELAITAEFNFFKYIAGRQVNRYTPYFIGGIAAIKHDPYITSARWPKKVLLRELHLEADKEGNPITFSKFAVAIPLGIGFKYNIKGPWSIGAESIYRIAMSDNIDGISQYYLHPSKVALPKTNKNNLTINDITFLADPSQNLVQNHGRARGDGKKLDGYMTAGITLTYTIISKKCYWWQ</sequence>
<comment type="caution">
    <text evidence="2">The sequence shown here is derived from an EMBL/GenBank/DDBJ whole genome shotgun (WGS) entry which is preliminary data.</text>
</comment>
<reference evidence="2 3" key="1">
    <citation type="submission" date="2021-01" db="EMBL/GenBank/DDBJ databases">
        <title>C459-1 draft genome sequence.</title>
        <authorList>
            <person name="Zhang X.-F."/>
        </authorList>
    </citation>
    <scope>NUCLEOTIDE SEQUENCE [LARGE SCALE GENOMIC DNA]</scope>
    <source>
        <strain evidence="3">C459-1</strain>
    </source>
</reference>
<dbReference type="InterPro" id="IPR011250">
    <property type="entry name" value="OMP/PagP_B-barrel"/>
</dbReference>
<dbReference type="SUPFAM" id="SSF56925">
    <property type="entry name" value="OMPA-like"/>
    <property type="match status" value="1"/>
</dbReference>
<protein>
    <submittedName>
        <fullName evidence="2">Outer membrane beta-barrel protein</fullName>
    </submittedName>
</protein>